<name>A0A380NMM3_9FIRM</name>
<gene>
    <name evidence="1" type="ORF">NCTC12020_01059</name>
</gene>
<sequence length="153" mass="17835">MGNKNKKGRQSGAFLNAKKKDLPNVAFNLDNSRFAWSFDKIERGHECWRLEGLFVIDTIIAKLKSFETMTWFEIKSQSGGKAKGNGTNNHFISGTLLPKEYQKVFIERGYMRNYEKVFSLRIDARKRLIGVVDRNVFYILWFDEAHSMFPTIK</sequence>
<keyword evidence="2" id="KW-1185">Reference proteome</keyword>
<dbReference type="RefSeq" id="WP_115310243.1">
    <property type="nucleotide sequence ID" value="NZ_UHIO01000001.1"/>
</dbReference>
<organism evidence="1 2">
    <name type="scientific">Veillonella criceti</name>
    <dbReference type="NCBI Taxonomy" id="103891"/>
    <lineage>
        <taxon>Bacteria</taxon>
        <taxon>Bacillati</taxon>
        <taxon>Bacillota</taxon>
        <taxon>Negativicutes</taxon>
        <taxon>Veillonellales</taxon>
        <taxon>Veillonellaceae</taxon>
        <taxon>Veillonella</taxon>
    </lineage>
</organism>
<proteinExistence type="predicted"/>
<dbReference type="EMBL" id="UHIO01000001">
    <property type="protein sequence ID" value="SUP43090.1"/>
    <property type="molecule type" value="Genomic_DNA"/>
</dbReference>
<evidence type="ECO:0000313" key="2">
    <source>
        <dbReference type="Proteomes" id="UP000255367"/>
    </source>
</evidence>
<dbReference type="Proteomes" id="UP000255367">
    <property type="component" value="Unassembled WGS sequence"/>
</dbReference>
<dbReference type="AlphaFoldDB" id="A0A380NMM3"/>
<dbReference type="OrthoDB" id="9779184at2"/>
<protein>
    <submittedName>
        <fullName evidence="1">Uncharacterized protein</fullName>
    </submittedName>
</protein>
<reference evidence="1 2" key="1">
    <citation type="submission" date="2018-06" db="EMBL/GenBank/DDBJ databases">
        <authorList>
            <consortium name="Pathogen Informatics"/>
            <person name="Doyle S."/>
        </authorList>
    </citation>
    <scope>NUCLEOTIDE SEQUENCE [LARGE SCALE GENOMIC DNA]</scope>
    <source>
        <strain evidence="1 2">NCTC12020</strain>
    </source>
</reference>
<evidence type="ECO:0000313" key="1">
    <source>
        <dbReference type="EMBL" id="SUP43090.1"/>
    </source>
</evidence>
<accession>A0A380NMM3</accession>